<dbReference type="InterPro" id="IPR043504">
    <property type="entry name" value="Peptidase_S1_PA_chymotrypsin"/>
</dbReference>
<reference evidence="1" key="1">
    <citation type="submission" date="2018-05" db="EMBL/GenBank/DDBJ databases">
        <authorList>
            <person name="Lanie J.A."/>
            <person name="Ng W.-L."/>
            <person name="Kazmierczak K.M."/>
            <person name="Andrzejewski T.M."/>
            <person name="Davidsen T.M."/>
            <person name="Wayne K.J."/>
            <person name="Tettelin H."/>
            <person name="Glass J.I."/>
            <person name="Rusch D."/>
            <person name="Podicherti R."/>
            <person name="Tsui H.-C.T."/>
            <person name="Winkler M.E."/>
        </authorList>
    </citation>
    <scope>NUCLEOTIDE SEQUENCE</scope>
</reference>
<sequence length="335" mass="36490">MKRLLLGLALVVAMSTTILADGPVEGPLAPYMQDVSVTIRADYGQGSGVIVTREIKDGDKNITVNFVWTAAHVVDNLRHVRQVIDPKTGQSKNVIEFKDAAIVKELVEDGRRVGELKMDARVIKYSDSENGEDLALLMIRKRDFVSSSAVFHTGSPNIVPIGTRLFHVGSLLGQTGAGSMTSGIMSQVGRVLNLGSGDGTVFDQTTATAFPGSSGGGVFISGVEDENKKHRGKYCGMLVRGAGETFNLIVPVRRMIKWSKAVGCEWAISTEAKSPTLAQLQSSSWVVEDSGVEWRDPEKADANNKKYGLRFWLGDSRKINGVLPTREFEQLRYED</sequence>
<dbReference type="EMBL" id="UINC01083121">
    <property type="protein sequence ID" value="SVC28520.1"/>
    <property type="molecule type" value="Genomic_DNA"/>
</dbReference>
<dbReference type="Gene3D" id="2.40.10.10">
    <property type="entry name" value="Trypsin-like serine proteases"/>
    <property type="match status" value="2"/>
</dbReference>
<evidence type="ECO:0008006" key="2">
    <source>
        <dbReference type="Google" id="ProtNLM"/>
    </source>
</evidence>
<dbReference type="InterPro" id="IPR009003">
    <property type="entry name" value="Peptidase_S1_PA"/>
</dbReference>
<evidence type="ECO:0000313" key="1">
    <source>
        <dbReference type="EMBL" id="SVC28520.1"/>
    </source>
</evidence>
<name>A0A382KVN0_9ZZZZ</name>
<dbReference type="AlphaFoldDB" id="A0A382KVN0"/>
<proteinExistence type="predicted"/>
<dbReference type="Pfam" id="PF13365">
    <property type="entry name" value="Trypsin_2"/>
    <property type="match status" value="1"/>
</dbReference>
<accession>A0A382KVN0</accession>
<dbReference type="SUPFAM" id="SSF50494">
    <property type="entry name" value="Trypsin-like serine proteases"/>
    <property type="match status" value="1"/>
</dbReference>
<protein>
    <recommendedName>
        <fullName evidence="2">Peptidase S1 domain-containing protein</fullName>
    </recommendedName>
</protein>
<organism evidence="1">
    <name type="scientific">marine metagenome</name>
    <dbReference type="NCBI Taxonomy" id="408172"/>
    <lineage>
        <taxon>unclassified sequences</taxon>
        <taxon>metagenomes</taxon>
        <taxon>ecological metagenomes</taxon>
    </lineage>
</organism>
<gene>
    <name evidence="1" type="ORF">METZ01_LOCUS281374</name>
</gene>